<gene>
    <name evidence="1" type="ORF">AJ80_03501</name>
</gene>
<evidence type="ECO:0000313" key="2">
    <source>
        <dbReference type="Proteomes" id="UP000224634"/>
    </source>
</evidence>
<organism evidence="1 2">
    <name type="scientific">Polytolypa hystricis (strain UAMH7299)</name>
    <dbReference type="NCBI Taxonomy" id="1447883"/>
    <lineage>
        <taxon>Eukaryota</taxon>
        <taxon>Fungi</taxon>
        <taxon>Dikarya</taxon>
        <taxon>Ascomycota</taxon>
        <taxon>Pezizomycotina</taxon>
        <taxon>Eurotiomycetes</taxon>
        <taxon>Eurotiomycetidae</taxon>
        <taxon>Onygenales</taxon>
        <taxon>Onygenales incertae sedis</taxon>
        <taxon>Polytolypa</taxon>
    </lineage>
</organism>
<proteinExistence type="predicted"/>
<keyword evidence="2" id="KW-1185">Reference proteome</keyword>
<accession>A0A2B7YI80</accession>
<dbReference type="Proteomes" id="UP000224634">
    <property type="component" value="Unassembled WGS sequence"/>
</dbReference>
<evidence type="ECO:0000313" key="1">
    <source>
        <dbReference type="EMBL" id="PGH20741.1"/>
    </source>
</evidence>
<dbReference type="EMBL" id="PDNA01000039">
    <property type="protein sequence ID" value="PGH20741.1"/>
    <property type="molecule type" value="Genomic_DNA"/>
</dbReference>
<name>A0A2B7YI80_POLH7</name>
<sequence>MGTYSTFSNAHLSQEEQNYFASRCLLSTLIDDIKVEILKSVDIKTLHVLLVYLPNAEGSFHEIFSKYQRTITKSIMRNRFRHEWESIAERKAWKLDVVDTLPKQLEFNIKSLIISSQCPERAFFKALWPRKRMNEGFMEDLIESTKRTQEIDPQLELTLKSAMRGGLPLLYHLQTLQDHIEFMKTFFLKHWSKGPHTDSGPGPEWVCPLARQKLDRVLLILWRIYLHYAHRVLPFFTLMKQAQEDPDITKILNPLPEDEINAVIQFLKVDIAGWGVSDPETFIAVTLPLELPSSGEKKASFTL</sequence>
<protein>
    <submittedName>
        <fullName evidence="1">Uncharacterized protein</fullName>
    </submittedName>
</protein>
<dbReference type="AlphaFoldDB" id="A0A2B7YI80"/>
<comment type="caution">
    <text evidence="1">The sequence shown here is derived from an EMBL/GenBank/DDBJ whole genome shotgun (WGS) entry which is preliminary data.</text>
</comment>
<reference evidence="1 2" key="1">
    <citation type="submission" date="2017-10" db="EMBL/GenBank/DDBJ databases">
        <title>Comparative genomics in systemic dimorphic fungi from Ajellomycetaceae.</title>
        <authorList>
            <person name="Munoz J.F."/>
            <person name="Mcewen J.G."/>
            <person name="Clay O.K."/>
            <person name="Cuomo C.A."/>
        </authorList>
    </citation>
    <scope>NUCLEOTIDE SEQUENCE [LARGE SCALE GENOMIC DNA]</scope>
    <source>
        <strain evidence="1 2">UAMH7299</strain>
    </source>
</reference>